<gene>
    <name evidence="3" type="ORF">B7R25_00005</name>
</gene>
<name>A0A3E0WES7_9MICO</name>
<protein>
    <recommendedName>
        <fullName evidence="2">PA14 domain-containing protein</fullName>
    </recommendedName>
</protein>
<dbReference type="PANTHER" id="PTHR32305:SF15">
    <property type="entry name" value="PROTEIN RHSA-RELATED"/>
    <property type="match status" value="1"/>
</dbReference>
<dbReference type="EMBL" id="NBXE01000001">
    <property type="protein sequence ID" value="RFA29824.1"/>
    <property type="molecule type" value="Genomic_DNA"/>
</dbReference>
<dbReference type="OrthoDB" id="3751446at2"/>
<dbReference type="InterPro" id="IPR022385">
    <property type="entry name" value="Rhs_assc_core"/>
</dbReference>
<dbReference type="PROSITE" id="PS51820">
    <property type="entry name" value="PA14"/>
    <property type="match status" value="2"/>
</dbReference>
<dbReference type="Pfam" id="PF07691">
    <property type="entry name" value="PA14"/>
    <property type="match status" value="2"/>
</dbReference>
<accession>A0A3E0WES7</accession>
<dbReference type="InterPro" id="IPR050708">
    <property type="entry name" value="T6SS_VgrG/RHS"/>
</dbReference>
<dbReference type="SUPFAM" id="SSF56988">
    <property type="entry name" value="Anthrax protective antigen"/>
    <property type="match status" value="2"/>
</dbReference>
<feature type="domain" description="PA14" evidence="2">
    <location>
        <begin position="26"/>
        <end position="181"/>
    </location>
</feature>
<comment type="caution">
    <text evidence="3">The sequence shown here is derived from an EMBL/GenBank/DDBJ whole genome shotgun (WGS) entry which is preliminary data.</text>
</comment>
<reference evidence="3 4" key="1">
    <citation type="submission" date="2017-04" db="EMBL/GenBank/DDBJ databases">
        <title>Comparative genome analysis of Subtercola boreus.</title>
        <authorList>
            <person name="Cho Y.-J."/>
            <person name="Cho A."/>
            <person name="Kim O.-S."/>
            <person name="Lee J.-I."/>
        </authorList>
    </citation>
    <scope>NUCLEOTIDE SEQUENCE [LARGE SCALE GENOMIC DNA]</scope>
    <source>
        <strain evidence="3 4">P28004</strain>
    </source>
</reference>
<feature type="region of interest" description="Disordered" evidence="1">
    <location>
        <begin position="752"/>
        <end position="776"/>
    </location>
</feature>
<evidence type="ECO:0000313" key="4">
    <source>
        <dbReference type="Proteomes" id="UP000257080"/>
    </source>
</evidence>
<dbReference type="InterPro" id="IPR037524">
    <property type="entry name" value="PA14/GLEYA"/>
</dbReference>
<evidence type="ECO:0000256" key="1">
    <source>
        <dbReference type="SAM" id="MobiDB-lite"/>
    </source>
</evidence>
<feature type="compositionally biased region" description="Polar residues" evidence="1">
    <location>
        <begin position="766"/>
        <end position="776"/>
    </location>
</feature>
<organism evidence="3 4">
    <name type="scientific">Subtercola boreus</name>
    <dbReference type="NCBI Taxonomy" id="120213"/>
    <lineage>
        <taxon>Bacteria</taxon>
        <taxon>Bacillati</taxon>
        <taxon>Actinomycetota</taxon>
        <taxon>Actinomycetes</taxon>
        <taxon>Micrococcales</taxon>
        <taxon>Microbacteriaceae</taxon>
        <taxon>Subtercola</taxon>
    </lineage>
</organism>
<evidence type="ECO:0000313" key="3">
    <source>
        <dbReference type="EMBL" id="RFA29824.1"/>
    </source>
</evidence>
<evidence type="ECO:0000259" key="2">
    <source>
        <dbReference type="PROSITE" id="PS51820"/>
    </source>
</evidence>
<dbReference type="Gene3D" id="2.180.10.10">
    <property type="entry name" value="RHS repeat-associated core"/>
    <property type="match status" value="1"/>
</dbReference>
<dbReference type="SMART" id="SM00758">
    <property type="entry name" value="PA14"/>
    <property type="match status" value="2"/>
</dbReference>
<dbReference type="Proteomes" id="UP000257080">
    <property type="component" value="Unassembled WGS sequence"/>
</dbReference>
<proteinExistence type="predicted"/>
<dbReference type="PANTHER" id="PTHR32305">
    <property type="match status" value="1"/>
</dbReference>
<feature type="domain" description="PA14" evidence="2">
    <location>
        <begin position="595"/>
        <end position="744"/>
    </location>
</feature>
<dbReference type="Gene3D" id="3.90.182.10">
    <property type="entry name" value="Toxin - Anthrax Protective Antigen,domain 1"/>
    <property type="match status" value="2"/>
</dbReference>
<dbReference type="NCBIfam" id="TIGR03696">
    <property type="entry name" value="Rhs_assc_core"/>
    <property type="match status" value="1"/>
</dbReference>
<dbReference type="InterPro" id="IPR011658">
    <property type="entry name" value="PA14_dom"/>
</dbReference>
<sequence>MQFASPTVTTVGGPMGMSFAYNSQAPSNAGLNATYYNAQVPGATSPDFNFGGSTPNVPKVMSRVDTQVNFDWGTGSPSAGVDSDNFIANWQGFIRSPDATGTSYQFGWSRDDGMAVYVGGTQVVDQWTIQANNGWGASTNLSSTPVSIQVKYFESTGGASAKLIARKTGDTGSGFVVPASWYTRTISTLPTGWASSIPIAGAAGFYSNAQVREGSVVLTDAAGVIHSYTKTDAGSYTPPKGEAGILAVDTNGGISLTDEAGTTYLFDKDGKVSDVTNPLEVKKPVAPVVKPRPSTGAVSTISDRLSFISGDNYARQVKFIYTTDNVTDIEMKTGDQVNGKPCKTDPASFTASATQITGPLLCRIMYPGHVEGADDFTELQYDTNGYLVRITNPGNAQTSFSYTSKGQVATVRNVLQNDWLLADRINRQAGSQNRTDITYDSTGRATKVALSSPGGTSNANRPTKTYTYATAPSGAGSSATDGTTYVDLVDSTGAALPNTTGTTGHAQTVMYDSNLRATSIKSSSGLLTATVWNDRDQTLSTTNAQGLKSTNLYDSRNRLTDSYGPAAASCFATGTYTPTSNCALTTGHAHTGYDEKLNSLNVAYYDNARFAGVPKAYTLGIPGTTMPGDINKDWGSTAPVAGVSASAWSARLTGTVTFLTAGSYTFMTVADDGTRIWIDNLLKVDDNINSGAHPSPDSKAITVTAGQTLPIRVDYANQAGPGASLALEWTTPGASGPVVIPAAQLKPDYGLTTSSGTDDSAPTGISGISNAQVPGMSTSTNYGNSPWLGMAASTSVDPANLNLTTTTTYETTAAGYQRRTAMSLPSGSATATSYGYYTDNGPFEAGFGYTSAVCGVDIGTAQYGMLRKTLTPNPASGIGVPTWYVYDIMGRVVGTTNNSSGTWTCTTYDARGRIIQTSYPAYGTGATQQPARTVTTAYTGANNDPLTGSVTDSSLATNTTNAGRVAATIDLLGRTVSYADVWNTITTSTLNAIGQTTKTVTIANASSATTTEEFSYDSDGRLTQQTDNGSVIATPTYGTAEGVNLGLITSIAYPTGTGKAGNGSALAMTRSSVGATTSLSWTFPLQPTITDTVIRSQSGRILRDTTKDGTAAAQDSTYSYDTAGRLISAAIPGHALSYAYASTGGCGANQKAGMDGNRTSATDVAGGVTSTTTYCYDNSDRLLSSSVTNAISSANPTNTGLTAAQISYDSHGNTTKLSDQTLAYDMINRHMVTTLSGGTTITYARDSSDRIISRTTYIPGTGPGTGTSVINYLYAKGGSSPVMIKDGASAPSRMIALPGGAQVIVPPAGDQTWSYSNIHGDTIVTANQTGARSAQYRYDPFGQPITAAGVIGTGTADDNVPTNLSGTADYGWVGSNDKLYEHEASIATVEMGARQYVAALGRFLSTDSVEGGNSNQYNYPNDPINKFDLDGNREADPVSRTGGWLVRLPV</sequence>